<sequence length="181" mass="20672">FNEESMELKNEPIDDFEQAFKRGSFGTMNENGSLDIPSEVKEELVDIKDEPIDYYDLKQEEPIADIFCLSTGTSRPLELSNTRICTDAVTNDTDDGVNLNSSLTRRRSRPSMDEQLAAENGLPLLAAEITVLSQKQFVKLLKVKSLTESQRQLIRKIRRRGNNRVAVRNCLDRRKRIARVI</sequence>
<dbReference type="InterPro" id="IPR047167">
    <property type="entry name" value="NFE2-like"/>
</dbReference>
<dbReference type="SUPFAM" id="SSF47454">
    <property type="entry name" value="A DNA-binding domain in eukaryotic transcription factors"/>
    <property type="match status" value="1"/>
</dbReference>
<keyword evidence="1" id="KW-0805">Transcription regulation</keyword>
<evidence type="ECO:0000259" key="6">
    <source>
        <dbReference type="Pfam" id="PF03131"/>
    </source>
</evidence>
<keyword evidence="4" id="KW-0804">Transcription</keyword>
<name>A0AAN4Z2E8_9BILA</name>
<dbReference type="PANTHER" id="PTHR24411">
    <property type="entry name" value="NUCLEAR FACTOR ERYTHROID 2-RELATED FACTOR"/>
    <property type="match status" value="1"/>
</dbReference>
<proteinExistence type="predicted"/>
<keyword evidence="2" id="KW-0238">DNA-binding</keyword>
<feature type="non-terminal residue" evidence="7">
    <location>
        <position position="181"/>
    </location>
</feature>
<keyword evidence="5" id="KW-0539">Nucleus</keyword>
<feature type="non-terminal residue" evidence="7">
    <location>
        <position position="1"/>
    </location>
</feature>
<dbReference type="EMBL" id="BTRK01000001">
    <property type="protein sequence ID" value="GMR31316.1"/>
    <property type="molecule type" value="Genomic_DNA"/>
</dbReference>
<dbReference type="InterPro" id="IPR008917">
    <property type="entry name" value="TF_DNA-bd_sf"/>
</dbReference>
<dbReference type="Pfam" id="PF03131">
    <property type="entry name" value="bZIP_Maf"/>
    <property type="match status" value="1"/>
</dbReference>
<feature type="domain" description="Basic leucine zipper" evidence="6">
    <location>
        <begin position="128"/>
        <end position="175"/>
    </location>
</feature>
<dbReference type="InterPro" id="IPR004826">
    <property type="entry name" value="bZIP_Maf"/>
</dbReference>
<dbReference type="PANTHER" id="PTHR24411:SF55">
    <property type="entry name" value="SEGMENTATION PROTEIN CAP'N'COLLAR"/>
    <property type="match status" value="1"/>
</dbReference>
<organism evidence="7 8">
    <name type="scientific">Pristionchus mayeri</name>
    <dbReference type="NCBI Taxonomy" id="1317129"/>
    <lineage>
        <taxon>Eukaryota</taxon>
        <taxon>Metazoa</taxon>
        <taxon>Ecdysozoa</taxon>
        <taxon>Nematoda</taxon>
        <taxon>Chromadorea</taxon>
        <taxon>Rhabditida</taxon>
        <taxon>Rhabditina</taxon>
        <taxon>Diplogasteromorpha</taxon>
        <taxon>Diplogasteroidea</taxon>
        <taxon>Neodiplogasteridae</taxon>
        <taxon>Pristionchus</taxon>
    </lineage>
</organism>
<dbReference type="AlphaFoldDB" id="A0AAN4Z2E8"/>
<keyword evidence="3" id="KW-0010">Activator</keyword>
<evidence type="ECO:0000256" key="4">
    <source>
        <dbReference type="ARBA" id="ARBA00023163"/>
    </source>
</evidence>
<dbReference type="GO" id="GO:0000981">
    <property type="term" value="F:DNA-binding transcription factor activity, RNA polymerase II-specific"/>
    <property type="evidence" value="ECO:0007669"/>
    <property type="project" value="TreeGrafter"/>
</dbReference>
<evidence type="ECO:0000256" key="3">
    <source>
        <dbReference type="ARBA" id="ARBA00023159"/>
    </source>
</evidence>
<dbReference type="GO" id="GO:0005634">
    <property type="term" value="C:nucleus"/>
    <property type="evidence" value="ECO:0007669"/>
    <property type="project" value="TreeGrafter"/>
</dbReference>
<dbReference type="Gene3D" id="1.10.880.10">
    <property type="entry name" value="Transcription factor, Skn-1-like, DNA-binding domain"/>
    <property type="match status" value="1"/>
</dbReference>
<dbReference type="Proteomes" id="UP001328107">
    <property type="component" value="Unassembled WGS sequence"/>
</dbReference>
<protein>
    <recommendedName>
        <fullName evidence="6">Basic leucine zipper domain-containing protein</fullName>
    </recommendedName>
</protein>
<reference evidence="8" key="1">
    <citation type="submission" date="2022-10" db="EMBL/GenBank/DDBJ databases">
        <title>Genome assembly of Pristionchus species.</title>
        <authorList>
            <person name="Yoshida K."/>
            <person name="Sommer R.J."/>
        </authorList>
    </citation>
    <scope>NUCLEOTIDE SEQUENCE [LARGE SCALE GENOMIC DNA]</scope>
    <source>
        <strain evidence="8">RS5460</strain>
    </source>
</reference>
<evidence type="ECO:0000256" key="5">
    <source>
        <dbReference type="ARBA" id="ARBA00023242"/>
    </source>
</evidence>
<comment type="caution">
    <text evidence="7">The sequence shown here is derived from an EMBL/GenBank/DDBJ whole genome shotgun (WGS) entry which is preliminary data.</text>
</comment>
<evidence type="ECO:0000313" key="8">
    <source>
        <dbReference type="Proteomes" id="UP001328107"/>
    </source>
</evidence>
<gene>
    <name evidence="7" type="ORF">PMAYCL1PPCAC_01511</name>
</gene>
<dbReference type="GO" id="GO:0000978">
    <property type="term" value="F:RNA polymerase II cis-regulatory region sequence-specific DNA binding"/>
    <property type="evidence" value="ECO:0007669"/>
    <property type="project" value="InterPro"/>
</dbReference>
<evidence type="ECO:0000256" key="2">
    <source>
        <dbReference type="ARBA" id="ARBA00023125"/>
    </source>
</evidence>
<accession>A0AAN4Z2E8</accession>
<evidence type="ECO:0000313" key="7">
    <source>
        <dbReference type="EMBL" id="GMR31316.1"/>
    </source>
</evidence>
<keyword evidence="8" id="KW-1185">Reference proteome</keyword>
<evidence type="ECO:0000256" key="1">
    <source>
        <dbReference type="ARBA" id="ARBA00023015"/>
    </source>
</evidence>